<dbReference type="HAMAP" id="MF_00048">
    <property type="entry name" value="UPF0102"/>
    <property type="match status" value="1"/>
</dbReference>
<dbReference type="STRING" id="402596.SAMN04489844_4354"/>
<dbReference type="Proteomes" id="UP000198742">
    <property type="component" value="Unassembled WGS sequence"/>
</dbReference>
<dbReference type="NCBIfam" id="NF009150">
    <property type="entry name" value="PRK12497.1-3"/>
    <property type="match status" value="1"/>
</dbReference>
<accession>A0A1H5AF23</accession>
<dbReference type="PANTHER" id="PTHR34039:SF1">
    <property type="entry name" value="UPF0102 PROTEIN YRAN"/>
    <property type="match status" value="1"/>
</dbReference>
<dbReference type="EMBL" id="FNRT01000002">
    <property type="protein sequence ID" value="SED40842.1"/>
    <property type="molecule type" value="Genomic_DNA"/>
</dbReference>
<dbReference type="Gene3D" id="3.40.1350.10">
    <property type="match status" value="1"/>
</dbReference>
<dbReference type="InterPro" id="IPR011335">
    <property type="entry name" value="Restrct_endonuc-II-like"/>
</dbReference>
<keyword evidence="3" id="KW-0378">Hydrolase</keyword>
<proteinExistence type="inferred from homology"/>
<organism evidence="3 4">
    <name type="scientific">Nocardioides exalbidus</name>
    <dbReference type="NCBI Taxonomy" id="402596"/>
    <lineage>
        <taxon>Bacteria</taxon>
        <taxon>Bacillati</taxon>
        <taxon>Actinomycetota</taxon>
        <taxon>Actinomycetes</taxon>
        <taxon>Propionibacteriales</taxon>
        <taxon>Nocardioidaceae</taxon>
        <taxon>Nocardioides</taxon>
    </lineage>
</organism>
<evidence type="ECO:0000256" key="2">
    <source>
        <dbReference type="HAMAP-Rule" id="MF_00048"/>
    </source>
</evidence>
<gene>
    <name evidence="3" type="ORF">SAMN04489844_4354</name>
</gene>
<evidence type="ECO:0000313" key="3">
    <source>
        <dbReference type="EMBL" id="SED40842.1"/>
    </source>
</evidence>
<dbReference type="GO" id="GO:0003676">
    <property type="term" value="F:nucleic acid binding"/>
    <property type="evidence" value="ECO:0007669"/>
    <property type="project" value="InterPro"/>
</dbReference>
<dbReference type="CDD" id="cd20736">
    <property type="entry name" value="PoNe_Nuclease"/>
    <property type="match status" value="1"/>
</dbReference>
<dbReference type="AlphaFoldDB" id="A0A1H5AF23"/>
<protein>
    <recommendedName>
        <fullName evidence="2">UPF0102 protein SAMN04489844_4354</fullName>
    </recommendedName>
</protein>
<dbReference type="GO" id="GO:0004519">
    <property type="term" value="F:endonuclease activity"/>
    <property type="evidence" value="ECO:0007669"/>
    <property type="project" value="UniProtKB-KW"/>
</dbReference>
<evidence type="ECO:0000256" key="1">
    <source>
        <dbReference type="ARBA" id="ARBA00006738"/>
    </source>
</evidence>
<sequence length="147" mass="16344">MCWCFPIQHLRKASAVTRPTAPPVVPDPLAEHNRRLGRRGEAIAARHLSGLGMVVLDRNWRCDAGEIDLVLRDGRVLVICEVKTRTSTDFGAPLEAIDRRKADRLRRLGARWLRVHDCHPDDVRVDLVGVLAPRGGPVEIEHVEGAG</sequence>
<name>A0A1H5AF23_9ACTN</name>
<dbReference type="InterPro" id="IPR003509">
    <property type="entry name" value="UPF0102_YraN-like"/>
</dbReference>
<keyword evidence="3" id="KW-0540">Nuclease</keyword>
<keyword evidence="4" id="KW-1185">Reference proteome</keyword>
<keyword evidence="3" id="KW-0255">Endonuclease</keyword>
<reference evidence="4" key="1">
    <citation type="submission" date="2016-10" db="EMBL/GenBank/DDBJ databases">
        <authorList>
            <person name="Varghese N."/>
            <person name="Submissions S."/>
        </authorList>
    </citation>
    <scope>NUCLEOTIDE SEQUENCE [LARGE SCALE GENOMIC DNA]</scope>
    <source>
        <strain evidence="4">DSM 22017</strain>
    </source>
</reference>
<evidence type="ECO:0000313" key="4">
    <source>
        <dbReference type="Proteomes" id="UP000198742"/>
    </source>
</evidence>
<comment type="similarity">
    <text evidence="1 2">Belongs to the UPF0102 family.</text>
</comment>
<dbReference type="InterPro" id="IPR011856">
    <property type="entry name" value="tRNA_endonuc-like_dom_sf"/>
</dbReference>
<dbReference type="NCBIfam" id="NF009154">
    <property type="entry name" value="PRK12497.3-3"/>
    <property type="match status" value="1"/>
</dbReference>
<dbReference type="SUPFAM" id="SSF52980">
    <property type="entry name" value="Restriction endonuclease-like"/>
    <property type="match status" value="1"/>
</dbReference>
<dbReference type="Pfam" id="PF02021">
    <property type="entry name" value="UPF0102"/>
    <property type="match status" value="1"/>
</dbReference>
<dbReference type="PANTHER" id="PTHR34039">
    <property type="entry name" value="UPF0102 PROTEIN YRAN"/>
    <property type="match status" value="1"/>
</dbReference>